<accession>A0AAV2Z800</accession>
<proteinExistence type="predicted"/>
<dbReference type="PANTHER" id="PTHR23092">
    <property type="entry name" value="POLY(A) RNA POLYMERASE"/>
    <property type="match status" value="1"/>
</dbReference>
<reference evidence="2" key="2">
    <citation type="journal article" date="2023" name="Microbiol Resour">
        <title>Decontamination and Annotation of the Draft Genome Sequence of the Oomycete Lagenidium giganteum ARSEF 373.</title>
        <authorList>
            <person name="Morgan W.R."/>
            <person name="Tartar A."/>
        </authorList>
    </citation>
    <scope>NUCLEOTIDE SEQUENCE</scope>
    <source>
        <strain evidence="2">ARSEF 373</strain>
    </source>
</reference>
<dbReference type="AlphaFoldDB" id="A0AAV2Z800"/>
<dbReference type="Proteomes" id="UP001146120">
    <property type="component" value="Unassembled WGS sequence"/>
</dbReference>
<dbReference type="EMBL" id="DAKRPA010000031">
    <property type="protein sequence ID" value="DBA02431.1"/>
    <property type="molecule type" value="Genomic_DNA"/>
</dbReference>
<dbReference type="InterPro" id="IPR043519">
    <property type="entry name" value="NT_sf"/>
</dbReference>
<dbReference type="GO" id="GO:0005730">
    <property type="term" value="C:nucleolus"/>
    <property type="evidence" value="ECO:0007669"/>
    <property type="project" value="TreeGrafter"/>
</dbReference>
<dbReference type="SUPFAM" id="SSF81301">
    <property type="entry name" value="Nucleotidyltransferase"/>
    <property type="match status" value="1"/>
</dbReference>
<name>A0AAV2Z800_9STRA</name>
<feature type="domain" description="Poly(A) RNA polymerase mitochondrial-like central palm" evidence="1">
    <location>
        <begin position="2"/>
        <end position="105"/>
    </location>
</feature>
<dbReference type="GO" id="GO:0003729">
    <property type="term" value="F:mRNA binding"/>
    <property type="evidence" value="ECO:0007669"/>
    <property type="project" value="TreeGrafter"/>
</dbReference>
<reference evidence="2" key="1">
    <citation type="submission" date="2022-11" db="EMBL/GenBank/DDBJ databases">
        <authorList>
            <person name="Morgan W.R."/>
            <person name="Tartar A."/>
        </authorList>
    </citation>
    <scope>NUCLEOTIDE SEQUENCE</scope>
    <source>
        <strain evidence="2">ARSEF 373</strain>
    </source>
</reference>
<evidence type="ECO:0000259" key="1">
    <source>
        <dbReference type="Pfam" id="PF22600"/>
    </source>
</evidence>
<dbReference type="InterPro" id="IPR054708">
    <property type="entry name" value="MTPAP-like_central"/>
</dbReference>
<evidence type="ECO:0000313" key="3">
    <source>
        <dbReference type="Proteomes" id="UP001146120"/>
    </source>
</evidence>
<dbReference type="PANTHER" id="PTHR23092:SF15">
    <property type="entry name" value="INACTIVE NON-CANONICAL POLY(A) RNA POLYMERASE PROTEIN TRF4-2-RELATED"/>
    <property type="match status" value="1"/>
</dbReference>
<evidence type="ECO:0000313" key="2">
    <source>
        <dbReference type="EMBL" id="DBA02431.1"/>
    </source>
</evidence>
<dbReference type="Gene3D" id="3.30.460.10">
    <property type="entry name" value="Beta Polymerase, domain 2"/>
    <property type="match status" value="1"/>
</dbReference>
<dbReference type="InterPro" id="IPR045862">
    <property type="entry name" value="Trf4-like"/>
</dbReference>
<dbReference type="SUPFAM" id="SSF81631">
    <property type="entry name" value="PAP/OAS1 substrate-binding domain"/>
    <property type="match status" value="1"/>
</dbReference>
<keyword evidence="3" id="KW-1185">Reference proteome</keyword>
<dbReference type="Pfam" id="PF22600">
    <property type="entry name" value="MTPAP-like_central"/>
    <property type="match status" value="1"/>
</dbReference>
<organism evidence="2 3">
    <name type="scientific">Lagenidium giganteum</name>
    <dbReference type="NCBI Taxonomy" id="4803"/>
    <lineage>
        <taxon>Eukaryota</taxon>
        <taxon>Sar</taxon>
        <taxon>Stramenopiles</taxon>
        <taxon>Oomycota</taxon>
        <taxon>Peronosporomycetes</taxon>
        <taxon>Pythiales</taxon>
        <taxon>Pythiaceae</taxon>
    </lineage>
</organism>
<protein>
    <recommendedName>
        <fullName evidence="1">Poly(A) RNA polymerase mitochondrial-like central palm domain-containing protein</fullName>
    </recommendedName>
</protein>
<dbReference type="GO" id="GO:0031499">
    <property type="term" value="C:TRAMP complex"/>
    <property type="evidence" value="ECO:0007669"/>
    <property type="project" value="TreeGrafter"/>
</dbReference>
<dbReference type="GO" id="GO:0031123">
    <property type="term" value="P:RNA 3'-end processing"/>
    <property type="evidence" value="ECO:0007669"/>
    <property type="project" value="TreeGrafter"/>
</dbReference>
<sequence length="306" mass="34102">MQAITELQATVGRLWSDTTVDIFGSNYTRLALPISDVDCVLVSKTFSSETPQTVLRTVAAAVKSEHWASRVELLESAKIPVLKIVFADDNQHQVMLDVTCGHSTGHSGLSARDVIYSYQAQMPALRPLVLLLKAHAQSQGLNCSYTGGMSSYALVLLAIRFLQACGDEHHKTFEICRASSGGGWKRRFSADDASLQACERPSISSEAPARRPQWIYTFSREGNVIWRTGIGNLLLLFLETYITFDYRRFGISVKNGGEYFPLPIDRVVFEPGCVVTPFITDPIKPGRSIGNCFRMHERSHPRKFPR</sequence>
<dbReference type="CDD" id="cd05402">
    <property type="entry name" value="NT_PAP_TUTase"/>
    <property type="match status" value="1"/>
</dbReference>
<dbReference type="GO" id="GO:1990817">
    <property type="term" value="F:poly(A) RNA polymerase activity"/>
    <property type="evidence" value="ECO:0007669"/>
    <property type="project" value="InterPro"/>
</dbReference>
<dbReference type="GO" id="GO:0043634">
    <property type="term" value="P:polyadenylation-dependent ncRNA catabolic process"/>
    <property type="evidence" value="ECO:0007669"/>
    <property type="project" value="TreeGrafter"/>
</dbReference>
<dbReference type="Gene3D" id="1.10.1410.10">
    <property type="match status" value="1"/>
</dbReference>
<gene>
    <name evidence="2" type="ORF">N0F65_008645</name>
</gene>
<comment type="caution">
    <text evidence="2">The sequence shown here is derived from an EMBL/GenBank/DDBJ whole genome shotgun (WGS) entry which is preliminary data.</text>
</comment>